<accession>A0AA44BG23</accession>
<reference evidence="4 5" key="1">
    <citation type="submission" date="2019-04" db="EMBL/GenBank/DDBJ databases">
        <title>Isachenkonia alkalipeptolytica gen. nov. sp. nov. a new anaerobic, alkiliphilic organothrophic bacterium capable to reduce synthesized ferrihydrite isolated from a soda lake.</title>
        <authorList>
            <person name="Toshchakov S.V."/>
            <person name="Zavarzina D.G."/>
            <person name="Zhilina T.N."/>
            <person name="Kostrikina N.A."/>
            <person name="Kublanov I.V."/>
        </authorList>
    </citation>
    <scope>NUCLEOTIDE SEQUENCE [LARGE SCALE GENOMIC DNA]</scope>
    <source>
        <strain evidence="4 5">Z-1701</strain>
    </source>
</reference>
<name>A0AA44BG23_9CLOT</name>
<feature type="domain" description="Fumarylacetoacetase-like C-terminal" evidence="3">
    <location>
        <begin position="102"/>
        <end position="312"/>
    </location>
</feature>
<gene>
    <name evidence="4" type="ORF">ISALK_13115</name>
</gene>
<comment type="caution">
    <text evidence="4">The sequence shown here is derived from an EMBL/GenBank/DDBJ whole genome shotgun (WGS) entry which is preliminary data.</text>
</comment>
<dbReference type="SUPFAM" id="SSF56529">
    <property type="entry name" value="FAH"/>
    <property type="match status" value="1"/>
</dbReference>
<dbReference type="Proteomes" id="UP000449710">
    <property type="component" value="Unassembled WGS sequence"/>
</dbReference>
<dbReference type="EMBL" id="SUMG01000025">
    <property type="protein sequence ID" value="NBG89430.1"/>
    <property type="molecule type" value="Genomic_DNA"/>
</dbReference>
<keyword evidence="5" id="KW-1185">Reference proteome</keyword>
<sequence length="316" mass="34819">MKFVTVKHQGKELPGVLKPKESAVYFLRDVLGEDAPNSLLSFIQGNEVPTGKESEIGADEKSGFNGDVIEKIRGYISDTKNTPVLLDQCEMLAPIPRPLRNIICLGMNYQDHVKELKGDDGRPRPIPKVPVYFGKMASEIIGTGGVIELHEEVTNSVDYEVELAAIIGKSGRDIPIEKAFDHIFGYTIMNDVTARDLQSRHQQFIRGKSLDTFTAMGPTILHRDFIKTPVRLDLSCEINGELRQSSNTKNFIFDLPYIISDLSRGTTLQAGDIIATGTPGGVGKGFTPPKYLKSGDRVVCEIESIGTLWNKVAKRG</sequence>
<proteinExistence type="inferred from homology"/>
<dbReference type="InterPro" id="IPR036663">
    <property type="entry name" value="Fumarylacetoacetase_C_sf"/>
</dbReference>
<dbReference type="GO" id="GO:0046872">
    <property type="term" value="F:metal ion binding"/>
    <property type="evidence" value="ECO:0007669"/>
    <property type="project" value="UniProtKB-KW"/>
</dbReference>
<evidence type="ECO:0000259" key="3">
    <source>
        <dbReference type="Pfam" id="PF01557"/>
    </source>
</evidence>
<keyword evidence="2" id="KW-0479">Metal-binding</keyword>
<keyword evidence="4" id="KW-0378">Hydrolase</keyword>
<evidence type="ECO:0000256" key="2">
    <source>
        <dbReference type="ARBA" id="ARBA00022723"/>
    </source>
</evidence>
<dbReference type="Pfam" id="PF01557">
    <property type="entry name" value="FAA_hydrolase"/>
    <property type="match status" value="1"/>
</dbReference>
<evidence type="ECO:0000313" key="5">
    <source>
        <dbReference type="Proteomes" id="UP000449710"/>
    </source>
</evidence>
<evidence type="ECO:0000313" key="4">
    <source>
        <dbReference type="EMBL" id="NBG89430.1"/>
    </source>
</evidence>
<dbReference type="RefSeq" id="WP_160723100.1">
    <property type="nucleotide sequence ID" value="NZ_SUMG01000025.1"/>
</dbReference>
<dbReference type="GO" id="GO:0016853">
    <property type="term" value="F:isomerase activity"/>
    <property type="evidence" value="ECO:0007669"/>
    <property type="project" value="UniProtKB-ARBA"/>
</dbReference>
<dbReference type="GO" id="GO:0018773">
    <property type="term" value="F:acetylpyruvate hydrolase activity"/>
    <property type="evidence" value="ECO:0007669"/>
    <property type="project" value="TreeGrafter"/>
</dbReference>
<dbReference type="Gene3D" id="3.90.850.10">
    <property type="entry name" value="Fumarylacetoacetase-like, C-terminal domain"/>
    <property type="match status" value="1"/>
</dbReference>
<dbReference type="FunFam" id="3.90.850.10:FF:000002">
    <property type="entry name" value="2-hydroxyhepta-2,4-diene-1,7-dioate isomerase"/>
    <property type="match status" value="1"/>
</dbReference>
<dbReference type="PANTHER" id="PTHR11820">
    <property type="entry name" value="ACYLPYRUVASE"/>
    <property type="match status" value="1"/>
</dbReference>
<organism evidence="4 5">
    <name type="scientific">Isachenkonia alkalipeptolytica</name>
    <dbReference type="NCBI Taxonomy" id="2565777"/>
    <lineage>
        <taxon>Bacteria</taxon>
        <taxon>Bacillati</taxon>
        <taxon>Bacillota</taxon>
        <taxon>Clostridia</taxon>
        <taxon>Eubacteriales</taxon>
        <taxon>Clostridiaceae</taxon>
        <taxon>Isachenkonia</taxon>
    </lineage>
</organism>
<dbReference type="PANTHER" id="PTHR11820:SF7">
    <property type="entry name" value="ACYLPYRUVASE FAHD1, MITOCHONDRIAL"/>
    <property type="match status" value="1"/>
</dbReference>
<comment type="similarity">
    <text evidence="1">Belongs to the FAH family.</text>
</comment>
<dbReference type="InterPro" id="IPR011234">
    <property type="entry name" value="Fumarylacetoacetase-like_C"/>
</dbReference>
<dbReference type="AlphaFoldDB" id="A0AA44BG23"/>
<evidence type="ECO:0000256" key="1">
    <source>
        <dbReference type="ARBA" id="ARBA00010211"/>
    </source>
</evidence>
<protein>
    <submittedName>
        <fullName evidence="4">Fumarylacetoacetate hydrolase family protein</fullName>
    </submittedName>
</protein>
<dbReference type="GO" id="GO:0019752">
    <property type="term" value="P:carboxylic acid metabolic process"/>
    <property type="evidence" value="ECO:0007669"/>
    <property type="project" value="UniProtKB-ARBA"/>
</dbReference>